<dbReference type="EMBL" id="CP030139">
    <property type="protein sequence ID" value="AZB73317.1"/>
    <property type="molecule type" value="Genomic_DNA"/>
</dbReference>
<comment type="similarity">
    <text evidence="2">Belongs to the UPF0014 family.</text>
</comment>
<protein>
    <submittedName>
        <fullName evidence="7">Iron export ABC transporter permease subunit FetB</fullName>
    </submittedName>
</protein>
<feature type="transmembrane region" description="Helical" evidence="6">
    <location>
        <begin position="66"/>
        <end position="84"/>
    </location>
</feature>
<dbReference type="PANTHER" id="PTHR30028">
    <property type="entry name" value="UPF0014 INNER MEMBRANE PROTEIN YBBM-RELATED"/>
    <property type="match status" value="1"/>
</dbReference>
<evidence type="ECO:0000256" key="5">
    <source>
        <dbReference type="ARBA" id="ARBA00023136"/>
    </source>
</evidence>
<dbReference type="Proteomes" id="UP000267249">
    <property type="component" value="Chromosome"/>
</dbReference>
<keyword evidence="3 6" id="KW-0812">Transmembrane</keyword>
<evidence type="ECO:0000256" key="1">
    <source>
        <dbReference type="ARBA" id="ARBA00004141"/>
    </source>
</evidence>
<keyword evidence="5 6" id="KW-0472">Membrane</keyword>
<proteinExistence type="inferred from homology"/>
<feature type="transmembrane region" description="Helical" evidence="6">
    <location>
        <begin position="195"/>
        <end position="213"/>
    </location>
</feature>
<organism evidence="7 8">
    <name type="scientific">Synechococcus elongatus PCC 11801</name>
    <dbReference type="NCBI Taxonomy" id="2219813"/>
    <lineage>
        <taxon>Bacteria</taxon>
        <taxon>Bacillati</taxon>
        <taxon>Cyanobacteriota</taxon>
        <taxon>Cyanophyceae</taxon>
        <taxon>Synechococcales</taxon>
        <taxon>Synechococcaceae</taxon>
        <taxon>Synechococcus</taxon>
    </lineage>
</organism>
<evidence type="ECO:0000313" key="7">
    <source>
        <dbReference type="EMBL" id="AZB73317.1"/>
    </source>
</evidence>
<comment type="subcellular location">
    <subcellularLocation>
        <location evidence="1">Membrane</location>
        <topology evidence="1">Multi-pass membrane protein</topology>
    </subcellularLocation>
</comment>
<gene>
    <name evidence="7" type="primary">fetB</name>
    <name evidence="7" type="ORF">DOP62_11880</name>
</gene>
<evidence type="ECO:0000256" key="3">
    <source>
        <dbReference type="ARBA" id="ARBA00022692"/>
    </source>
</evidence>
<reference evidence="7 8" key="1">
    <citation type="journal article" date="2018" name="Sci. Rep.">
        <title>Genome Features and Biochemical Characteristics of a Robust, Fast Growing and Naturally Transformable Cyanobacterium Synechococcus elongatus PCC 11801 Isolated from India.</title>
        <authorList>
            <person name="Jaiswal D."/>
            <person name="Sengupta A."/>
            <person name="Sohoni S."/>
            <person name="Sengupta S."/>
            <person name="Phadnavis A.G."/>
            <person name="Pakrasi H.B."/>
            <person name="Wangikar P.P."/>
        </authorList>
    </citation>
    <scope>NUCLEOTIDE SEQUENCE [LARGE SCALE GENOMIC DNA]</scope>
    <source>
        <strain evidence="7 8">PCC 11801</strain>
    </source>
</reference>
<feature type="transmembrane region" description="Helical" evidence="6">
    <location>
        <begin position="225"/>
        <end position="251"/>
    </location>
</feature>
<dbReference type="PANTHER" id="PTHR30028:SF0">
    <property type="entry name" value="PROTEIN ALUMINUM SENSITIVE 3"/>
    <property type="match status" value="1"/>
</dbReference>
<evidence type="ECO:0000256" key="2">
    <source>
        <dbReference type="ARBA" id="ARBA00005268"/>
    </source>
</evidence>
<feature type="transmembrane region" description="Helical" evidence="6">
    <location>
        <begin position="128"/>
        <end position="148"/>
    </location>
</feature>
<evidence type="ECO:0000256" key="4">
    <source>
        <dbReference type="ARBA" id="ARBA00022989"/>
    </source>
</evidence>
<evidence type="ECO:0000256" key="6">
    <source>
        <dbReference type="SAM" id="Phobius"/>
    </source>
</evidence>
<feature type="transmembrane region" description="Helical" evidence="6">
    <location>
        <begin position="38"/>
        <end position="60"/>
    </location>
</feature>
<evidence type="ECO:0000313" key="8">
    <source>
        <dbReference type="Proteomes" id="UP000267249"/>
    </source>
</evidence>
<dbReference type="InterPro" id="IPR005226">
    <property type="entry name" value="UPF0014_fam"/>
</dbReference>
<sequence length="267" mass="29131">MQSSYVLISNLQLGLSALLILVNLILSFALKLNLGKQLWIASVRMVVQLLLVGYILEWVFSLQNPIWVIALALLMTSLASQSSVARTNRRFPQIYLNSFIAILAGSFLLTSLVVGGIIQVSPWYSPQYLIPLLGMILGNSLTGVSLALDRFMTDLVDQRDRVETLLALGATGWEAAHGLINTALRVGMIPTINSMMVMGIVSLPGMMTGQILAGASPQDAVRYQIIIVFAIAAGTAISTLCIILLAFRILFNQQDQLQLDRLRKVSS</sequence>
<feature type="transmembrane region" description="Helical" evidence="6">
    <location>
        <begin position="96"/>
        <end position="122"/>
    </location>
</feature>
<accession>A0AAN1QPU2</accession>
<dbReference type="AlphaFoldDB" id="A0AAN1QPU2"/>
<keyword evidence="4 6" id="KW-1133">Transmembrane helix</keyword>
<name>A0AAN1QPU2_SYNEL</name>
<dbReference type="Pfam" id="PF03649">
    <property type="entry name" value="UPF0014"/>
    <property type="match status" value="1"/>
</dbReference>
<dbReference type="GO" id="GO:0005886">
    <property type="term" value="C:plasma membrane"/>
    <property type="evidence" value="ECO:0007669"/>
    <property type="project" value="TreeGrafter"/>
</dbReference>
<feature type="transmembrane region" description="Helical" evidence="6">
    <location>
        <begin position="6"/>
        <end position="26"/>
    </location>
</feature>